<gene>
    <name evidence="4 6" type="primary">rplU</name>
    <name evidence="7" type="ORF">EG19_04330</name>
    <name evidence="6" type="ORF">ENP06_02430</name>
</gene>
<organism evidence="7 8">
    <name type="scientific">Thermoanaerobaculum aquaticum</name>
    <dbReference type="NCBI Taxonomy" id="1312852"/>
    <lineage>
        <taxon>Bacteria</taxon>
        <taxon>Pseudomonadati</taxon>
        <taxon>Acidobacteriota</taxon>
        <taxon>Thermoanaerobaculia</taxon>
        <taxon>Thermoanaerobaculales</taxon>
        <taxon>Thermoanaerobaculaceae</taxon>
        <taxon>Thermoanaerobaculum</taxon>
    </lineage>
</organism>
<dbReference type="RefSeq" id="WP_038046431.1">
    <property type="nucleotide sequence ID" value="NZ_JMFG01000002.1"/>
</dbReference>
<name>A0A062Y012_9BACT</name>
<proteinExistence type="inferred from homology"/>
<dbReference type="GO" id="GO:1990904">
    <property type="term" value="C:ribonucleoprotein complex"/>
    <property type="evidence" value="ECO:0007669"/>
    <property type="project" value="UniProtKB-KW"/>
</dbReference>
<evidence type="ECO:0000256" key="4">
    <source>
        <dbReference type="HAMAP-Rule" id="MF_01363"/>
    </source>
</evidence>
<dbReference type="GO" id="GO:0006412">
    <property type="term" value="P:translation"/>
    <property type="evidence" value="ECO:0007669"/>
    <property type="project" value="UniProtKB-UniRule"/>
</dbReference>
<comment type="function">
    <text evidence="4 5">This protein binds to 23S rRNA in the presence of protein L20.</text>
</comment>
<dbReference type="SUPFAM" id="SSF141091">
    <property type="entry name" value="L21p-like"/>
    <property type="match status" value="1"/>
</dbReference>
<keyword evidence="3 4" id="KW-0687">Ribonucleoprotein</keyword>
<evidence type="ECO:0000256" key="3">
    <source>
        <dbReference type="ARBA" id="ARBA00023274"/>
    </source>
</evidence>
<evidence type="ECO:0000313" key="7">
    <source>
        <dbReference type="EMBL" id="KDA55029.1"/>
    </source>
</evidence>
<evidence type="ECO:0000313" key="8">
    <source>
        <dbReference type="Proteomes" id="UP000027284"/>
    </source>
</evidence>
<keyword evidence="2 4" id="KW-0689">Ribosomal protein</keyword>
<dbReference type="Pfam" id="PF00829">
    <property type="entry name" value="Ribosomal_L21p"/>
    <property type="match status" value="1"/>
</dbReference>
<comment type="subunit">
    <text evidence="4">Part of the 50S ribosomal subunit. Contacts protein L20.</text>
</comment>
<dbReference type="GO" id="GO:0005840">
    <property type="term" value="C:ribosome"/>
    <property type="evidence" value="ECO:0007669"/>
    <property type="project" value="UniProtKB-KW"/>
</dbReference>
<dbReference type="EMBL" id="JMFG01000002">
    <property type="protein sequence ID" value="KDA55029.1"/>
    <property type="molecule type" value="Genomic_DNA"/>
</dbReference>
<dbReference type="InterPro" id="IPR036164">
    <property type="entry name" value="bL21-like_sf"/>
</dbReference>
<dbReference type="AlphaFoldDB" id="A0A062Y012"/>
<evidence type="ECO:0000256" key="1">
    <source>
        <dbReference type="ARBA" id="ARBA00008563"/>
    </source>
</evidence>
<dbReference type="STRING" id="1312852.EG19_04330"/>
<dbReference type="HAMAP" id="MF_01363">
    <property type="entry name" value="Ribosomal_bL21"/>
    <property type="match status" value="1"/>
</dbReference>
<sequence length="105" mass="11948">MYAIVEAGGKQHKVEVGQRVLVERIWPEAEAGTQVTFDRVLLVRTDQAVRLGNPTVAGATVKATVLRPLRGEKVIVFKKKRRKQYRRTKGHRQNLFEVRIDAIEA</sequence>
<keyword evidence="8" id="KW-1185">Reference proteome</keyword>
<dbReference type="GO" id="GO:0019843">
    <property type="term" value="F:rRNA binding"/>
    <property type="evidence" value="ECO:0007669"/>
    <property type="project" value="UniProtKB-UniRule"/>
</dbReference>
<evidence type="ECO:0000256" key="5">
    <source>
        <dbReference type="RuleBase" id="RU000562"/>
    </source>
</evidence>
<dbReference type="PANTHER" id="PTHR21349:SF0">
    <property type="entry name" value="LARGE RIBOSOMAL SUBUNIT PROTEIN BL21M"/>
    <property type="match status" value="1"/>
</dbReference>
<comment type="similarity">
    <text evidence="1 4 5">Belongs to the bacterial ribosomal protein bL21 family.</text>
</comment>
<keyword evidence="4 5" id="KW-0699">rRNA-binding</keyword>
<dbReference type="NCBIfam" id="TIGR00061">
    <property type="entry name" value="L21"/>
    <property type="match status" value="1"/>
</dbReference>
<dbReference type="GO" id="GO:0003735">
    <property type="term" value="F:structural constituent of ribosome"/>
    <property type="evidence" value="ECO:0007669"/>
    <property type="project" value="InterPro"/>
</dbReference>
<reference evidence="6" key="2">
    <citation type="journal article" date="2020" name="mSystems">
        <title>Genome- and Community-Level Interaction Insights into Carbon Utilization and Element Cycling Functions of Hydrothermarchaeota in Hydrothermal Sediment.</title>
        <authorList>
            <person name="Zhou Z."/>
            <person name="Liu Y."/>
            <person name="Xu W."/>
            <person name="Pan J."/>
            <person name="Luo Z.H."/>
            <person name="Li M."/>
        </authorList>
    </citation>
    <scope>NUCLEOTIDE SEQUENCE [LARGE SCALE GENOMIC DNA]</scope>
    <source>
        <strain evidence="6">SpSt-186</strain>
    </source>
</reference>
<protein>
    <recommendedName>
        <fullName evidence="4">Large ribosomal subunit protein bL21</fullName>
    </recommendedName>
</protein>
<dbReference type="GO" id="GO:0005737">
    <property type="term" value="C:cytoplasm"/>
    <property type="evidence" value="ECO:0007669"/>
    <property type="project" value="UniProtKB-ARBA"/>
</dbReference>
<evidence type="ECO:0000313" key="6">
    <source>
        <dbReference type="EMBL" id="HEQ88251.1"/>
    </source>
</evidence>
<dbReference type="PANTHER" id="PTHR21349">
    <property type="entry name" value="50S RIBOSOMAL PROTEIN L21"/>
    <property type="match status" value="1"/>
</dbReference>
<comment type="caution">
    <text evidence="7">The sequence shown here is derived from an EMBL/GenBank/DDBJ whole genome shotgun (WGS) entry which is preliminary data.</text>
</comment>
<reference evidence="7 8" key="1">
    <citation type="submission" date="2014-04" db="EMBL/GenBank/DDBJ databases">
        <title>The Genome Sequence of Thermoanaerobaculum aquaticum MP-01, The First Cultivated Group 23 Acidobacterium.</title>
        <authorList>
            <person name="Stamps B.W."/>
            <person name="Losey N.A."/>
            <person name="Lawson P.A."/>
            <person name="Stevenson B.S."/>
        </authorList>
    </citation>
    <scope>NUCLEOTIDE SEQUENCE [LARGE SCALE GENOMIC DNA]</scope>
    <source>
        <strain evidence="7 8">MP-01</strain>
    </source>
</reference>
<dbReference type="InterPro" id="IPR001787">
    <property type="entry name" value="Ribosomal_bL21"/>
</dbReference>
<dbReference type="EMBL" id="DSHW01000179">
    <property type="protein sequence ID" value="HEQ88251.1"/>
    <property type="molecule type" value="Genomic_DNA"/>
</dbReference>
<dbReference type="OrthoDB" id="9813334at2"/>
<keyword evidence="4 5" id="KW-0694">RNA-binding</keyword>
<evidence type="ECO:0000256" key="2">
    <source>
        <dbReference type="ARBA" id="ARBA00022980"/>
    </source>
</evidence>
<accession>A0A062Y012</accession>
<dbReference type="InterPro" id="IPR028909">
    <property type="entry name" value="bL21-like"/>
</dbReference>
<dbReference type="Proteomes" id="UP000027284">
    <property type="component" value="Unassembled WGS sequence"/>
</dbReference>